<name>A0A552VC50_9FIRM</name>
<comment type="caution">
    <text evidence="2">The sequence shown here is derived from an EMBL/GenBank/DDBJ whole genome shotgun (WGS) entry which is preliminary data.</text>
</comment>
<evidence type="ECO:0000259" key="1">
    <source>
        <dbReference type="Pfam" id="PF06970"/>
    </source>
</evidence>
<gene>
    <name evidence="2" type="ORF">FL857_03480</name>
</gene>
<dbReference type="EMBL" id="VJXW01000003">
    <property type="protein sequence ID" value="TRW28066.1"/>
    <property type="molecule type" value="Genomic_DNA"/>
</dbReference>
<dbReference type="RefSeq" id="WP_144015743.1">
    <property type="nucleotide sequence ID" value="NZ_VJXW01000003.1"/>
</dbReference>
<evidence type="ECO:0000313" key="3">
    <source>
        <dbReference type="Proteomes" id="UP000319424"/>
    </source>
</evidence>
<dbReference type="InterPro" id="IPR010724">
    <property type="entry name" value="RepA_N"/>
</dbReference>
<accession>A0A552VC50</accession>
<dbReference type="Proteomes" id="UP000319424">
    <property type="component" value="Unassembled WGS sequence"/>
</dbReference>
<evidence type="ECO:0000313" key="2">
    <source>
        <dbReference type="EMBL" id="TRW28066.1"/>
    </source>
</evidence>
<dbReference type="Pfam" id="PF06970">
    <property type="entry name" value="RepA_N"/>
    <property type="match status" value="1"/>
</dbReference>
<sequence>MNNKSTNNILSATAKKVLYLFRKRHIASTMNDFTDEQGNIYIIYTRNELMDKLKLSKPTVIKYVKELSDTGYISEKRNGYSLPNYIYLTDKALGNDSKSNKVKEESLSEKLEKRAEESYKDVIEAEEKNCKQKSETAHSRFFNDFSALIADIKSTTYKKTINQAKRLISDDKDTIAYEKSQVLFDNLSKKLQEKSKNNENLSQKDRQTIDDYLELLSMSVYKKTIRVSGRILRVEEFLKDMQRLTINHILIIDQKIKNVKYNITNYISYSLACLYNSVIDKKQKGRFAYSI</sequence>
<dbReference type="InterPro" id="IPR036388">
    <property type="entry name" value="WH-like_DNA-bd_sf"/>
</dbReference>
<reference evidence="2 3" key="1">
    <citation type="submission" date="2019-07" db="EMBL/GenBank/DDBJ databases">
        <title>Criibacterium bergeronii gen. nov., sp. nov. isolated from human clinical samples.</title>
        <authorList>
            <person name="Maheux A.F."/>
            <person name="Boudreau D.K."/>
            <person name="Berube E."/>
            <person name="Brodeur S."/>
            <person name="Bernard K.A."/>
            <person name="Abed J.Y."/>
            <person name="Ducrey E."/>
            <person name="Guay E.F."/>
            <person name="Raymond F."/>
            <person name="Corbeil J."/>
            <person name="Domingo M.-C."/>
            <person name="Roy P.H."/>
            <person name="Boissinot M."/>
            <person name="Tocheva E.I."/>
            <person name="Omar R.F."/>
        </authorList>
    </citation>
    <scope>NUCLEOTIDE SEQUENCE [LARGE SCALE GENOMIC DNA]</scope>
    <source>
        <strain evidence="2 3">CCRI-24246</strain>
    </source>
</reference>
<protein>
    <recommendedName>
        <fullName evidence="1">Replication initiator A N-terminal domain-containing protein</fullName>
    </recommendedName>
</protein>
<proteinExistence type="predicted"/>
<feature type="domain" description="Replication initiator A N-terminal" evidence="1">
    <location>
        <begin position="10"/>
        <end position="67"/>
    </location>
</feature>
<dbReference type="SUPFAM" id="SSF46785">
    <property type="entry name" value="Winged helix' DNA-binding domain"/>
    <property type="match status" value="1"/>
</dbReference>
<organism evidence="2 3">
    <name type="scientific">Criibacterium bergeronii</name>
    <dbReference type="NCBI Taxonomy" id="1871336"/>
    <lineage>
        <taxon>Bacteria</taxon>
        <taxon>Bacillati</taxon>
        <taxon>Bacillota</taxon>
        <taxon>Clostridia</taxon>
        <taxon>Peptostreptococcales</taxon>
        <taxon>Filifactoraceae</taxon>
        <taxon>Criibacterium</taxon>
    </lineage>
</organism>
<dbReference type="AlphaFoldDB" id="A0A552VC50"/>
<dbReference type="OrthoDB" id="1695311at2"/>
<dbReference type="InterPro" id="IPR036390">
    <property type="entry name" value="WH_DNA-bd_sf"/>
</dbReference>
<dbReference type="Gene3D" id="1.10.10.10">
    <property type="entry name" value="Winged helix-like DNA-binding domain superfamily/Winged helix DNA-binding domain"/>
    <property type="match status" value="1"/>
</dbReference>